<feature type="domain" description="YhdP central" evidence="1">
    <location>
        <begin position="290"/>
        <end position="655"/>
    </location>
</feature>
<keyword evidence="3" id="KW-1185">Reference proteome</keyword>
<dbReference type="InterPro" id="IPR025263">
    <property type="entry name" value="YhdP_central"/>
</dbReference>
<dbReference type="OrthoDB" id="7161641at2"/>
<reference evidence="2 3" key="1">
    <citation type="submission" date="2017-12" db="EMBL/GenBank/DDBJ databases">
        <title>Genomes of bacteria within cyanobacterial aggregates.</title>
        <authorList>
            <person name="Cai H."/>
        </authorList>
    </citation>
    <scope>NUCLEOTIDE SEQUENCE [LARGE SCALE GENOMIC DNA]</scope>
    <source>
        <strain evidence="2 3">TH16</strain>
    </source>
</reference>
<dbReference type="RefSeq" id="WP_102111677.1">
    <property type="nucleotide sequence ID" value="NZ_BMGN01000003.1"/>
</dbReference>
<dbReference type="AlphaFoldDB" id="A0A2K9NA09"/>
<accession>A0A2K9NA09</accession>
<evidence type="ECO:0000313" key="3">
    <source>
        <dbReference type="Proteomes" id="UP000234752"/>
    </source>
</evidence>
<evidence type="ECO:0000313" key="2">
    <source>
        <dbReference type="EMBL" id="AUN29968.1"/>
    </source>
</evidence>
<sequence length="1058" mass="114043">MLRRTALILLELVTGLLLVVLLAGGYLAFRLTQQGPIGVDFLTPYLTQELSREGPVTLEIDRTELAWVGFGTPIDIRVKGVEAHGASGALLAAVPEMRLGLSVPALLRGRVAPTRIDLVEPSLYAERTADGGFRLDIGNDSSDPEAGARLLADLIDQMRRPPDPEATMGALRDLRITRGKLVVANLATETKWQVPRLDMRLRRDVRGVRGTASADIDMGAKINQIAAEVTWRAEDGAITLRSGMADIVPAEFAEIAPVLHPLRALDVTLAGTIMLELKSDLTPVNLVLGLTGGKGTLSLPDQLPEPLAFDRVELHGTLDDAGRHLELTRFNLDMAGPADLTISGSARQRDKNIELALTTEITGLPMADLHRYWPKGVKDNTRDWMVGNLADGTFDRTVFKLEGSGPVDDPGAFHVASMQGEFALSGFTVHYRRPLPPVTNVSATATFDGKSFDIAVKDGALLDMKAGPGMIRILGLDTENDHRIDIRVALEGPLSSALTVLDHPPLGYAAKVNLVPERASGQAKAELHFAFPLVAALTMDMVQLDGKASLTGVAVPDIVADIDATEGVLELSVTGHDLNMTGTALLNGVPAQVEWLENFPADAPIGTQVRVRGRVDDEQRRRFRLDFPDWLNGPAGIDMVYTSERTPEGRQQTIQADIDITPSVLRIDVMKWKKEADKPGQGRVTVKFKDGKPILIPAFVVTTEELAAIGSMELRAADYGLSHLLLTQFKLGDSDARIDIRDTDGKGGLAIDVKGDSFDVRPFRGKNKGPDGKIIPPDPAEEAAPKTPLSISFDLGRAIMGDDGKEIRQAKGRMERDTNIWYRTDLDAQVGEKGFLRVRYAPDPADGRILTLVAETDDAGATLRGLDVISQIKGGNLTLQGRSQADDPGQSLVGKASLTDYQVQDAPVLARLLSATSPRGFANFMSGQPIAFSRLSGDWLWHKDGITLREMRTSGSQVGLTLEGNIDIKRDDVALQGTIVPFTTVNKLLGVIPLLGDLLVGGEGQGLFAATYSVKGPTDKLDVGVNPLAVLAPGFLRNLFFLPQPAGEEMPKEAKDGK</sequence>
<evidence type="ECO:0000259" key="1">
    <source>
        <dbReference type="Pfam" id="PF13116"/>
    </source>
</evidence>
<gene>
    <name evidence="2" type="ORF">C0V82_06800</name>
</gene>
<organism evidence="2 3">
    <name type="scientific">Niveispirillum cyanobacteriorum</name>
    <dbReference type="NCBI Taxonomy" id="1612173"/>
    <lineage>
        <taxon>Bacteria</taxon>
        <taxon>Pseudomonadati</taxon>
        <taxon>Pseudomonadota</taxon>
        <taxon>Alphaproteobacteria</taxon>
        <taxon>Rhodospirillales</taxon>
        <taxon>Azospirillaceae</taxon>
        <taxon>Niveispirillum</taxon>
    </lineage>
</organism>
<dbReference type="KEGG" id="ncb:C0V82_06800"/>
<dbReference type="EMBL" id="CP025611">
    <property type="protein sequence ID" value="AUN29968.1"/>
    <property type="molecule type" value="Genomic_DNA"/>
</dbReference>
<name>A0A2K9NA09_9PROT</name>
<dbReference type="Proteomes" id="UP000234752">
    <property type="component" value="Chromosome eg_1"/>
</dbReference>
<dbReference type="Pfam" id="PF13116">
    <property type="entry name" value="YhdP"/>
    <property type="match status" value="1"/>
</dbReference>
<protein>
    <recommendedName>
        <fullName evidence="1">YhdP central domain-containing protein</fullName>
    </recommendedName>
</protein>
<proteinExistence type="predicted"/>